<organism evidence="1 2">
    <name type="scientific">Eumeta variegata</name>
    <name type="common">Bagworm moth</name>
    <name type="synonym">Eumeta japonica</name>
    <dbReference type="NCBI Taxonomy" id="151549"/>
    <lineage>
        <taxon>Eukaryota</taxon>
        <taxon>Metazoa</taxon>
        <taxon>Ecdysozoa</taxon>
        <taxon>Arthropoda</taxon>
        <taxon>Hexapoda</taxon>
        <taxon>Insecta</taxon>
        <taxon>Pterygota</taxon>
        <taxon>Neoptera</taxon>
        <taxon>Endopterygota</taxon>
        <taxon>Lepidoptera</taxon>
        <taxon>Glossata</taxon>
        <taxon>Ditrysia</taxon>
        <taxon>Tineoidea</taxon>
        <taxon>Psychidae</taxon>
        <taxon>Oiketicinae</taxon>
        <taxon>Eumeta</taxon>
    </lineage>
</organism>
<gene>
    <name evidence="1" type="ORF">EVAR_6999_1</name>
</gene>
<dbReference type="EMBL" id="BGZK01000058">
    <property type="protein sequence ID" value="GBP13663.1"/>
    <property type="molecule type" value="Genomic_DNA"/>
</dbReference>
<evidence type="ECO:0000313" key="2">
    <source>
        <dbReference type="Proteomes" id="UP000299102"/>
    </source>
</evidence>
<accession>A0A4C1TGN4</accession>
<evidence type="ECO:0000313" key="1">
    <source>
        <dbReference type="EMBL" id="GBP13663.1"/>
    </source>
</evidence>
<protein>
    <submittedName>
        <fullName evidence="1">Uncharacterized protein</fullName>
    </submittedName>
</protein>
<sequence length="80" mass="8655">MAALVMSPVVANLPSVREWVGSTYIPFPPKSSGYPLFFPPFIPKAGGNALMTYLRLRVFMGGGDDLLSSDSHARLPLSML</sequence>
<dbReference type="Proteomes" id="UP000299102">
    <property type="component" value="Unassembled WGS sequence"/>
</dbReference>
<comment type="caution">
    <text evidence="1">The sequence shown here is derived from an EMBL/GenBank/DDBJ whole genome shotgun (WGS) entry which is preliminary data.</text>
</comment>
<name>A0A4C1TGN4_EUMVA</name>
<proteinExistence type="predicted"/>
<reference evidence="1 2" key="1">
    <citation type="journal article" date="2019" name="Commun. Biol.">
        <title>The bagworm genome reveals a unique fibroin gene that provides high tensile strength.</title>
        <authorList>
            <person name="Kono N."/>
            <person name="Nakamura H."/>
            <person name="Ohtoshi R."/>
            <person name="Tomita M."/>
            <person name="Numata K."/>
            <person name="Arakawa K."/>
        </authorList>
    </citation>
    <scope>NUCLEOTIDE SEQUENCE [LARGE SCALE GENOMIC DNA]</scope>
</reference>
<keyword evidence="2" id="KW-1185">Reference proteome</keyword>
<dbReference type="AlphaFoldDB" id="A0A4C1TGN4"/>